<evidence type="ECO:0000259" key="8">
    <source>
        <dbReference type="PROSITE" id="PS50850"/>
    </source>
</evidence>
<dbReference type="InterPro" id="IPR005828">
    <property type="entry name" value="MFS_sugar_transport-like"/>
</dbReference>
<name>F8F401_GRAC1</name>
<feature type="transmembrane region" description="Helical" evidence="7">
    <location>
        <begin position="173"/>
        <end position="195"/>
    </location>
</feature>
<accession>F8F401</accession>
<evidence type="ECO:0000256" key="1">
    <source>
        <dbReference type="ARBA" id="ARBA00004651"/>
    </source>
</evidence>
<dbReference type="eggNOG" id="COG2814">
    <property type="taxonomic scope" value="Bacteria"/>
</dbReference>
<evidence type="ECO:0000256" key="6">
    <source>
        <dbReference type="ARBA" id="ARBA00023136"/>
    </source>
</evidence>
<dbReference type="Gene3D" id="1.20.1250.20">
    <property type="entry name" value="MFS general substrate transporter like domains"/>
    <property type="match status" value="2"/>
</dbReference>
<feature type="transmembrane region" description="Helical" evidence="7">
    <location>
        <begin position="122"/>
        <end position="143"/>
    </location>
</feature>
<organism evidence="9 10">
    <name type="scientific">Gracilinema caldarium (strain ATCC 51460 / DSM 7334 / H1)</name>
    <name type="common">Treponema caldarium</name>
    <dbReference type="NCBI Taxonomy" id="744872"/>
    <lineage>
        <taxon>Bacteria</taxon>
        <taxon>Pseudomonadati</taxon>
        <taxon>Spirochaetota</taxon>
        <taxon>Spirochaetia</taxon>
        <taxon>Spirochaetales</taxon>
        <taxon>Breznakiellaceae</taxon>
        <taxon>Gracilinema</taxon>
    </lineage>
</organism>
<reference evidence="10" key="1">
    <citation type="journal article" date="2013" name="Stand. Genomic Sci.">
        <title>Genome sequence of the thermophilic fresh-water bacterium Spirochaeta caldaria type strain (H1(T)), reclassification of Spirochaeta caldaria, Spirochaeta stenostrepta, and Spirochaeta zuelzerae in the genus Treponema as Treponema caldaria comb. nov., Treponema stenostrepta comb. nov., and Treponema zuelzerae comb. nov., and emendation of the genus Treponema.</title>
        <authorList>
            <person name="Abt B."/>
            <person name="Goker M."/>
            <person name="Scheuner C."/>
            <person name="Han C."/>
            <person name="Lu M."/>
            <person name="Misra M."/>
            <person name="Lapidus A."/>
            <person name="Nolan M."/>
            <person name="Lucas S."/>
            <person name="Hammon N."/>
            <person name="Deshpande S."/>
            <person name="Cheng J.F."/>
            <person name="Tapia R."/>
            <person name="Goodwin L.A."/>
            <person name="Pitluck S."/>
            <person name="Liolios K."/>
            <person name="Pagani I."/>
            <person name="Ivanova N."/>
            <person name="Mavromatis K."/>
            <person name="Mikhailova N."/>
            <person name="Huntemann M."/>
            <person name="Pati A."/>
            <person name="Chen A."/>
            <person name="Palaniappan K."/>
            <person name="Land M."/>
            <person name="Hauser L."/>
            <person name="Jeffries C.D."/>
            <person name="Rohde M."/>
            <person name="Spring S."/>
            <person name="Gronow S."/>
            <person name="Detter J.C."/>
            <person name="Bristow J."/>
            <person name="Eisen J.A."/>
            <person name="Markowitz V."/>
            <person name="Hugenholtz P."/>
            <person name="Kyrpides N.C."/>
            <person name="Woyke T."/>
            <person name="Klenk H.P."/>
        </authorList>
    </citation>
    <scope>NUCLEOTIDE SEQUENCE</scope>
    <source>
        <strain evidence="10">ATCC 51460 / DSM 7334 / H1</strain>
    </source>
</reference>
<keyword evidence="10" id="KW-1185">Reference proteome</keyword>
<feature type="transmembrane region" description="Helical" evidence="7">
    <location>
        <begin position="302"/>
        <end position="323"/>
    </location>
</feature>
<evidence type="ECO:0000256" key="4">
    <source>
        <dbReference type="ARBA" id="ARBA00022692"/>
    </source>
</evidence>
<dbReference type="HOGENOM" id="CLU_001265_57_3_12"/>
<evidence type="ECO:0000256" key="2">
    <source>
        <dbReference type="ARBA" id="ARBA00022448"/>
    </source>
</evidence>
<keyword evidence="3" id="KW-1003">Cell membrane</keyword>
<gene>
    <name evidence="9" type="ordered locus">Spica_1887</name>
</gene>
<keyword evidence="2" id="KW-0813">Transport</keyword>
<dbReference type="PROSITE" id="PS50850">
    <property type="entry name" value="MFS"/>
    <property type="match status" value="1"/>
</dbReference>
<dbReference type="PANTHER" id="PTHR43414:SF6">
    <property type="entry name" value="MULTIDRUG RESISTANCE PROTEIN MDTG"/>
    <property type="match status" value="1"/>
</dbReference>
<dbReference type="PRINTS" id="PR01035">
    <property type="entry name" value="TCRTETA"/>
</dbReference>
<protein>
    <submittedName>
        <fullName evidence="9">Major facilitator superfamily MFS_1</fullName>
    </submittedName>
</protein>
<feature type="transmembrane region" description="Helical" evidence="7">
    <location>
        <begin position="6"/>
        <end position="23"/>
    </location>
</feature>
<dbReference type="Proteomes" id="UP000000503">
    <property type="component" value="Chromosome"/>
</dbReference>
<feature type="transmembrane region" description="Helical" evidence="7">
    <location>
        <begin position="65"/>
        <end position="83"/>
    </location>
</feature>
<evidence type="ECO:0000313" key="10">
    <source>
        <dbReference type="Proteomes" id="UP000000503"/>
    </source>
</evidence>
<feature type="transmembrane region" description="Helical" evidence="7">
    <location>
        <begin position="243"/>
        <end position="261"/>
    </location>
</feature>
<sequence>MKLYTGLLQSLPAVSMMVMAPIWGSLADQYGRKPMLLRAMFGGAVILLLQGLVTDPRQLLVLRTVQGMLTGTVGAATVLVASVSPEEERGYSLGLLQMAIFLGNSLGPLFGGLISDNFGHRWNFFATSLLLLLGGLIVSFFASDDFTPPLERKTFTKSLIPDFSSLKGKNSKALWTLLAIVAADQIAGSITAPFLPLFLQTISSASSRLASDTGLVIAAGAISSSIAAVLIGKISYRFGYRRTLVFCMGGAALFTIPQAFVRSVGQLLFFRLMSSFFIGGNMPSVNALIAVKTPREKQGSMYGLRSSVASAGGALGPAIGSALAISFGYASVFIATGAVLAFSGIAVPLFIRMREKREL</sequence>
<dbReference type="Pfam" id="PF07690">
    <property type="entry name" value="MFS_1"/>
    <property type="match status" value="1"/>
</dbReference>
<dbReference type="KEGG" id="scd:Spica_1887"/>
<keyword evidence="4 7" id="KW-0812">Transmembrane</keyword>
<feature type="domain" description="Major facilitator superfamily (MFS) profile" evidence="8">
    <location>
        <begin position="1"/>
        <end position="355"/>
    </location>
</feature>
<dbReference type="PANTHER" id="PTHR43414">
    <property type="entry name" value="MULTIDRUG RESISTANCE PROTEIN MDTG"/>
    <property type="match status" value="1"/>
</dbReference>
<feature type="transmembrane region" description="Helical" evidence="7">
    <location>
        <begin position="35"/>
        <end position="53"/>
    </location>
</feature>
<evidence type="ECO:0000256" key="3">
    <source>
        <dbReference type="ARBA" id="ARBA00022475"/>
    </source>
</evidence>
<dbReference type="InterPro" id="IPR020846">
    <property type="entry name" value="MFS_dom"/>
</dbReference>
<dbReference type="SUPFAM" id="SSF103473">
    <property type="entry name" value="MFS general substrate transporter"/>
    <property type="match status" value="1"/>
</dbReference>
<proteinExistence type="predicted"/>
<dbReference type="InterPro" id="IPR001958">
    <property type="entry name" value="Tet-R_TetA/multi-R_MdtG-like"/>
</dbReference>
<feature type="transmembrane region" description="Helical" evidence="7">
    <location>
        <begin position="329"/>
        <end position="351"/>
    </location>
</feature>
<keyword evidence="6 7" id="KW-0472">Membrane</keyword>
<keyword evidence="5 7" id="KW-1133">Transmembrane helix</keyword>
<dbReference type="STRING" id="744872.Spica_1887"/>
<dbReference type="GO" id="GO:0022857">
    <property type="term" value="F:transmembrane transporter activity"/>
    <property type="evidence" value="ECO:0007669"/>
    <property type="project" value="InterPro"/>
</dbReference>
<comment type="subcellular location">
    <subcellularLocation>
        <location evidence="1">Cell membrane</location>
        <topology evidence="1">Multi-pass membrane protein</topology>
    </subcellularLocation>
</comment>
<feature type="transmembrane region" description="Helical" evidence="7">
    <location>
        <begin position="90"/>
        <end position="110"/>
    </location>
</feature>
<evidence type="ECO:0000313" key="9">
    <source>
        <dbReference type="EMBL" id="AEJ20020.1"/>
    </source>
</evidence>
<feature type="transmembrane region" description="Helical" evidence="7">
    <location>
        <begin position="267"/>
        <end position="290"/>
    </location>
</feature>
<feature type="transmembrane region" description="Helical" evidence="7">
    <location>
        <begin position="215"/>
        <end position="236"/>
    </location>
</feature>
<evidence type="ECO:0000256" key="7">
    <source>
        <dbReference type="SAM" id="Phobius"/>
    </source>
</evidence>
<dbReference type="GO" id="GO:0005886">
    <property type="term" value="C:plasma membrane"/>
    <property type="evidence" value="ECO:0007669"/>
    <property type="project" value="UniProtKB-SubCell"/>
</dbReference>
<evidence type="ECO:0000256" key="5">
    <source>
        <dbReference type="ARBA" id="ARBA00022989"/>
    </source>
</evidence>
<dbReference type="AlphaFoldDB" id="F8F401"/>
<dbReference type="InterPro" id="IPR036259">
    <property type="entry name" value="MFS_trans_sf"/>
</dbReference>
<dbReference type="Pfam" id="PF00083">
    <property type="entry name" value="Sugar_tr"/>
    <property type="match status" value="1"/>
</dbReference>
<dbReference type="EMBL" id="CP002868">
    <property type="protein sequence ID" value="AEJ20020.1"/>
    <property type="molecule type" value="Genomic_DNA"/>
</dbReference>
<dbReference type="InterPro" id="IPR011701">
    <property type="entry name" value="MFS"/>
</dbReference>